<feature type="compositionally biased region" description="Basic and acidic residues" evidence="2">
    <location>
        <begin position="732"/>
        <end position="754"/>
    </location>
</feature>
<sequence>MSTLSGNASKGEKTKPKFQSLDINNLYKISRGENTEKPTQKTSSSYIKHGMQSLGKVPNARRAPANLPSLKSETNDSSAAVPLVPPGATGWGKQEQGGTQTASAPAPQNGAPPNQSSTVAIGGPPQLTPHQQAIAIPSTNVIPPHNKHTSASAAGTSGAEKLWSAVMAGGQPDGGHPPAYQSPQFQHEFPSLSSGDAAGGSGSQTTDYSAGGPVDANHTGLSLRPQTEGSWTQGGQRPSDIQARVGSGVLGGAPQVAGQGGRSPETVPPQMRGVLPPFMYKGSFQQGGAPTSQFSHASMHSVAHGGGRRSLDGRPPRLQDRDISAEELIPRPIIREEELNKLDELGHDLGWAASDDIDYNQKLTFSDDEDRPIKKQQTKSQDVRPERQSSPKQWGQQNNRGRQSDEDDVIAQKHRHQKEVDLAIQRAKQRKEEEEKRFNEESRQRAQKKLQELNEKVREKRDRDRESEVGTISPSAVPPKPINHVEIPLPEFQKEKEKDQKLRGPAESPPKDDFRSLTQLESKTFPRKTQQKPDHREQNGPTFSRQFQNDLPPRFMKHQQRSGGQSYPHDSGRWSTIPRASSRINKSESPERQEDDRKEYKRQNSDESYRSSLHVLSDFPPQKSPSDEFHSKRDEDKWQKGKVVDSRYDRKPDTHERYYDDKKEKFDRPQRPDSRDSHTSHGSQGSNRRSRDSDLREFMGSWNEDVEASYEDKIEIKEEKRTVISLVPGPITRDRIEAEDANEKRNLTQLKKGEIPITKNVDPLKNSDKSRSSEKIWSESAEEQKKVSENKDVEIKKDDFKDKQNRNNRGFSQANSWGSSSSSSDFHARSGALWGHKRQAPRWKGGREFYGHGTDSDGSTDTYSVDSKDSKQAPKKPFDKDDKNRDNKLEKHVSDQKRQEKQEKDRKETSGYVPKGEPSRHGRGGGNNFRGSRMGGLEKRIYGYGPPPSKSPFSHLDEKEKKNLSDDVGASDTSLVPDKIKQNQEALAAGIIGKSRQDEEKNKRGRDRSKPDHNKSKIRKEDEVGMGDYCDKRTTIGRSSSQKIIQGDRRGVGNERRDRNVTKTNTDKKSGSFDSKKSDIKPDPQNLLANAIADISLKNRDTDDSKNQREGTSEFNGDLDGFQEVKNKKTAVKDRPKSVEEKKGIVSKNDTKDIKSDKKPISHQGKSSSTHQMTAQQIQNIPPLMSTPVNPPQILPGNKGPYDPRSRDNRHINPAKLPPRFAKQQREKMQKQMQHQLIGEMGELGKLPYGMRDNAQVVQSSSCSSWDKPSQSLMHKTVGSQLQSSDHDAANLLGGVSMDGVVMDSSSLSPGPASGTNNDKLLGKSSQITDKTILDGTTPPVNTIIFENTNFKSAPGARSASRNSASSDKPRSKLEENIENNVFSKPINDFLQKSDNSNKSDPIQITFKEESDMKLDFFGTDLTHLTDEKSSKNLCMSKSITSVNSTICNADSLNMKIASVKKVWETSDQETGDSSGISFGAPLDTVFKGNDAQDEHHEGFSPGSNQATSSTNVCKVKPTQQVSSATGQTVSSTSQQSHSALVGHPMLLGTPLSPPPMAATAVGVSLGPQQYAANQHLTGFPSAATAQNVAAAGSAQYNISAIPSPPTVLYNSTQQIQSGLYGAFLPPADQASVLGTQGHARAGGFGQYTPAAGAYHSLGQPANSPYNTQSVYLPTAPHPPPTAQAPPELYPSMNSFRLSAAGPFGQNQALNNPTGAPATVLISSSTSNSLMSASVKPSSQPISAIGTKAGGVGQAYQQQSQQGQQVYMTYEPAIQAANYLPGAGVMQRGPTGPPVQNSVVPGLQPSSSYYSGSTGGQTGYYQQPGNSSLPSAPQLQQHQAGFGLQGNVFGTHSQSHTNTGLQGSFPFLSTQMQVAAALSAQQYRSAAASLQNPYLKNVGNAAQLSGKNPWDQQNQHTSGGQRQQLKTSSSQEALSSVFNSAPQVPSPKSRQNNKHTTQQSSPTTQRKYFYPGVGNQPSNVQQRYPPPIQRPINFQQQSMNSMQNNSSNQKQNRNNSNKAPNRQYYGGQSVALSTGQNDKSENSKVSDLPQSATKSANVDIAKDNIKDDSSMIKE</sequence>
<gene>
    <name evidence="4" type="ORF">ABEB36_003748</name>
</gene>
<dbReference type="EMBL" id="JBDJPC010000003">
    <property type="protein sequence ID" value="KAL1508931.1"/>
    <property type="molecule type" value="Genomic_DNA"/>
</dbReference>
<feature type="compositionally biased region" description="Low complexity" evidence="2">
    <location>
        <begin position="102"/>
        <end position="116"/>
    </location>
</feature>
<dbReference type="InterPro" id="IPR009738">
    <property type="entry name" value="BAT2_N"/>
</dbReference>
<feature type="region of interest" description="Disordered" evidence="2">
    <location>
        <begin position="1303"/>
        <end position="1324"/>
    </location>
</feature>
<reference evidence="4 5" key="1">
    <citation type="submission" date="2024-05" db="EMBL/GenBank/DDBJ databases">
        <title>Genetic variation in Jamaican populations of the coffee berry borer (Hypothenemus hampei).</title>
        <authorList>
            <person name="Errbii M."/>
            <person name="Myrie A."/>
        </authorList>
    </citation>
    <scope>NUCLEOTIDE SEQUENCE [LARGE SCALE GENOMIC DNA]</scope>
    <source>
        <strain evidence="4">JA-Hopewell-2020-01-JO</strain>
        <tissue evidence="4">Whole body</tissue>
    </source>
</reference>
<feature type="compositionally biased region" description="Polar residues" evidence="2">
    <location>
        <begin position="1502"/>
        <end position="1511"/>
    </location>
</feature>
<feature type="compositionally biased region" description="Basic and acidic residues" evidence="2">
    <location>
        <begin position="2060"/>
        <end position="2074"/>
    </location>
</feature>
<feature type="compositionally biased region" description="Basic and acidic residues" evidence="2">
    <location>
        <begin position="430"/>
        <end position="468"/>
    </location>
</feature>
<feature type="compositionally biased region" description="Basic and acidic residues" evidence="2">
    <location>
        <begin position="866"/>
        <end position="909"/>
    </location>
</feature>
<protein>
    <recommendedName>
        <fullName evidence="3">BAT2 N-terminal domain-containing protein</fullName>
    </recommendedName>
</protein>
<feature type="compositionally biased region" description="Basic and acidic residues" evidence="2">
    <location>
        <begin position="1097"/>
        <end position="1112"/>
    </location>
</feature>
<feature type="compositionally biased region" description="Basic and acidic residues" evidence="2">
    <location>
        <begin position="625"/>
        <end position="679"/>
    </location>
</feature>
<proteinExistence type="predicted"/>
<evidence type="ECO:0000256" key="2">
    <source>
        <dbReference type="SAM" id="MobiDB-lite"/>
    </source>
</evidence>
<feature type="region of interest" description="Disordered" evidence="2">
    <location>
        <begin position="1785"/>
        <end position="1836"/>
    </location>
</feature>
<evidence type="ECO:0000259" key="3">
    <source>
        <dbReference type="Pfam" id="PF07001"/>
    </source>
</evidence>
<feature type="compositionally biased region" description="Polar residues" evidence="2">
    <location>
        <begin position="1164"/>
        <end position="1176"/>
    </location>
</feature>
<feature type="compositionally biased region" description="Low complexity" evidence="2">
    <location>
        <begin position="1353"/>
        <end position="1367"/>
    </location>
</feature>
<feature type="compositionally biased region" description="Polar residues" evidence="2">
    <location>
        <begin position="1901"/>
        <end position="1966"/>
    </location>
</feature>
<feature type="compositionally biased region" description="Polar residues" evidence="2">
    <location>
        <begin position="807"/>
        <end position="818"/>
    </location>
</feature>
<evidence type="ECO:0000256" key="1">
    <source>
        <dbReference type="ARBA" id="ARBA00022553"/>
    </source>
</evidence>
<feature type="compositionally biased region" description="Polar residues" evidence="2">
    <location>
        <begin position="224"/>
        <end position="236"/>
    </location>
</feature>
<feature type="compositionally biased region" description="Basic and acidic residues" evidence="2">
    <location>
        <begin position="955"/>
        <end position="965"/>
    </location>
</feature>
<feature type="region of interest" description="Disordered" evidence="2">
    <location>
        <begin position="1468"/>
        <end position="1511"/>
    </location>
</feature>
<feature type="compositionally biased region" description="Basic and acidic residues" evidence="2">
    <location>
        <begin position="1123"/>
        <end position="1160"/>
    </location>
</feature>
<feature type="compositionally biased region" description="Basic and acidic residues" evidence="2">
    <location>
        <begin position="1202"/>
        <end position="1211"/>
    </location>
</feature>
<feature type="compositionally biased region" description="Polar residues" evidence="2">
    <location>
        <begin position="539"/>
        <end position="549"/>
    </location>
</feature>
<feature type="region of interest" description="Disordered" evidence="2">
    <location>
        <begin position="1"/>
        <end position="130"/>
    </location>
</feature>
<feature type="compositionally biased region" description="Basic and acidic residues" evidence="2">
    <location>
        <begin position="765"/>
        <end position="805"/>
    </location>
</feature>
<feature type="compositionally biased region" description="Polar residues" evidence="2">
    <location>
        <begin position="1314"/>
        <end position="1324"/>
    </location>
</feature>
<organism evidence="4 5">
    <name type="scientific">Hypothenemus hampei</name>
    <name type="common">Coffee berry borer</name>
    <dbReference type="NCBI Taxonomy" id="57062"/>
    <lineage>
        <taxon>Eukaryota</taxon>
        <taxon>Metazoa</taxon>
        <taxon>Ecdysozoa</taxon>
        <taxon>Arthropoda</taxon>
        <taxon>Hexapoda</taxon>
        <taxon>Insecta</taxon>
        <taxon>Pterygota</taxon>
        <taxon>Neoptera</taxon>
        <taxon>Endopterygota</taxon>
        <taxon>Coleoptera</taxon>
        <taxon>Polyphaga</taxon>
        <taxon>Cucujiformia</taxon>
        <taxon>Curculionidae</taxon>
        <taxon>Scolytinae</taxon>
        <taxon>Hypothenemus</taxon>
    </lineage>
</organism>
<keyword evidence="1" id="KW-0597">Phosphoprotein</keyword>
<feature type="domain" description="BAT2 N-terminal" evidence="3">
    <location>
        <begin position="1"/>
        <end position="204"/>
    </location>
</feature>
<feature type="compositionally biased region" description="Polar residues" evidence="2">
    <location>
        <begin position="285"/>
        <end position="298"/>
    </location>
</feature>
<feature type="compositionally biased region" description="Polar residues" evidence="2">
    <location>
        <begin position="856"/>
        <end position="865"/>
    </location>
</feature>
<name>A0ABD1F3N1_HYPHA</name>
<feature type="region of interest" description="Disordered" evidence="2">
    <location>
        <begin position="285"/>
        <end position="324"/>
    </location>
</feature>
<feature type="compositionally biased region" description="Basic and acidic residues" evidence="2">
    <location>
        <begin position="1046"/>
        <end position="1082"/>
    </location>
</feature>
<feature type="region of interest" description="Disordered" evidence="2">
    <location>
        <begin position="363"/>
        <end position="696"/>
    </location>
</feature>
<feature type="compositionally biased region" description="Polar residues" evidence="2">
    <location>
        <begin position="1826"/>
        <end position="1836"/>
    </location>
</feature>
<feature type="region of interest" description="Disordered" evidence="2">
    <location>
        <begin position="1193"/>
        <end position="1216"/>
    </location>
</feature>
<feature type="compositionally biased region" description="Polar residues" evidence="2">
    <location>
        <begin position="69"/>
        <end position="78"/>
    </location>
</feature>
<feature type="region of interest" description="Disordered" evidence="2">
    <location>
        <begin position="729"/>
        <end position="1176"/>
    </location>
</feature>
<feature type="compositionally biased region" description="Polar residues" evidence="2">
    <location>
        <begin position="2045"/>
        <end position="2056"/>
    </location>
</feature>
<accession>A0ABD1F3N1</accession>
<dbReference type="InterPro" id="IPR033184">
    <property type="entry name" value="PRRC2"/>
</dbReference>
<dbReference type="Proteomes" id="UP001566132">
    <property type="component" value="Unassembled WGS sequence"/>
</dbReference>
<dbReference type="PANTHER" id="PTHR14038">
    <property type="entry name" value="BAT2 HLA-B-ASSOCIATED TRANSCRIPT 2"/>
    <property type="match status" value="1"/>
</dbReference>
<feature type="compositionally biased region" description="Basic and acidic residues" evidence="2">
    <location>
        <begin position="30"/>
        <end position="39"/>
    </location>
</feature>
<feature type="compositionally biased region" description="Low complexity" evidence="2">
    <location>
        <begin position="1990"/>
        <end position="2018"/>
    </location>
</feature>
<feature type="region of interest" description="Disordered" evidence="2">
    <location>
        <begin position="1901"/>
        <end position="2074"/>
    </location>
</feature>
<feature type="compositionally biased region" description="Basic and acidic residues" evidence="2">
    <location>
        <begin position="492"/>
        <end position="515"/>
    </location>
</feature>
<feature type="compositionally biased region" description="Basic and acidic residues" evidence="2">
    <location>
        <begin position="585"/>
        <end position="609"/>
    </location>
</feature>
<feature type="region of interest" description="Disordered" evidence="2">
    <location>
        <begin position="166"/>
        <end position="239"/>
    </location>
</feature>
<dbReference type="PANTHER" id="PTHR14038:SF0">
    <property type="entry name" value="LP18708P"/>
    <property type="match status" value="1"/>
</dbReference>
<feature type="compositionally biased region" description="Basic and acidic residues" evidence="2">
    <location>
        <begin position="995"/>
        <end position="1034"/>
    </location>
</feature>
<feature type="compositionally biased region" description="Polar residues" evidence="2">
    <location>
        <begin position="390"/>
        <end position="401"/>
    </location>
</feature>
<feature type="region of interest" description="Disordered" evidence="2">
    <location>
        <begin position="1353"/>
        <end position="1379"/>
    </location>
</feature>
<evidence type="ECO:0000313" key="4">
    <source>
        <dbReference type="EMBL" id="KAL1508931.1"/>
    </source>
</evidence>
<feature type="compositionally biased region" description="Basic and acidic residues" evidence="2">
    <location>
        <begin position="309"/>
        <end position="324"/>
    </location>
</feature>
<evidence type="ECO:0000313" key="5">
    <source>
        <dbReference type="Proteomes" id="UP001566132"/>
    </source>
</evidence>
<comment type="caution">
    <text evidence="4">The sequence shown here is derived from an EMBL/GenBank/DDBJ whole genome shotgun (WGS) entry which is preliminary data.</text>
</comment>
<dbReference type="Pfam" id="PF07001">
    <property type="entry name" value="BAT2_N"/>
    <property type="match status" value="1"/>
</dbReference>
<keyword evidence="5" id="KW-1185">Reference proteome</keyword>